<dbReference type="AlphaFoldDB" id="A0A3N5YL09"/>
<dbReference type="CDD" id="cd00761">
    <property type="entry name" value="Glyco_tranf_GTA_type"/>
    <property type="match status" value="1"/>
</dbReference>
<dbReference type="EMBL" id="RPOK01000004">
    <property type="protein sequence ID" value="RPJ65731.1"/>
    <property type="molecule type" value="Genomic_DNA"/>
</dbReference>
<dbReference type="InterPro" id="IPR029044">
    <property type="entry name" value="Nucleotide-diphossugar_trans"/>
</dbReference>
<dbReference type="SUPFAM" id="SSF53448">
    <property type="entry name" value="Nucleotide-diphospho-sugar transferases"/>
    <property type="match status" value="1"/>
</dbReference>
<evidence type="ECO:0000313" key="3">
    <source>
        <dbReference type="Proteomes" id="UP000275281"/>
    </source>
</evidence>
<keyword evidence="3" id="KW-1185">Reference proteome</keyword>
<dbReference type="Pfam" id="PF00535">
    <property type="entry name" value="Glycos_transf_2"/>
    <property type="match status" value="1"/>
</dbReference>
<accession>A0A3N5YL09</accession>
<keyword evidence="2" id="KW-0808">Transferase</keyword>
<dbReference type="RefSeq" id="WP_124028362.1">
    <property type="nucleotide sequence ID" value="NZ_RPOK01000004.1"/>
</dbReference>
<feature type="domain" description="Glycosyltransferase 2-like" evidence="1">
    <location>
        <begin position="4"/>
        <end position="114"/>
    </location>
</feature>
<evidence type="ECO:0000259" key="1">
    <source>
        <dbReference type="Pfam" id="PF00535"/>
    </source>
</evidence>
<sequence length="284" mass="32892">MYNIIMFAYNEEANIKTSIESVYKNTDAKLNRYLILANGCTDATVQIAEECKKTLEFAKLEVVEIELGDKCNAWNTYVHDLSDEVDTHFFCDSDINFSDDCFSKMSSKLEQSQPETMIIAGMPLSGRNIAFYRSLIIERACFFGNLYGMRSSFIKRIRSAGFRLPVGLNWIDSFLTKAVNTDLEFFDHNLPNRTTWIEGVGYKFESLSITKKSDINLYINRIARYELGKLQEVILDSTPVKDWPRDLNSINQTIWKEFNKRSKHLGFVKKYLVKKRLKKLLDKG</sequence>
<proteinExistence type="predicted"/>
<protein>
    <submittedName>
        <fullName evidence="2">Glycosyltransferase family 2 protein</fullName>
    </submittedName>
</protein>
<dbReference type="OrthoDB" id="7248516at2"/>
<gene>
    <name evidence="2" type="ORF">DRW07_13010</name>
</gene>
<dbReference type="Gene3D" id="3.90.550.10">
    <property type="entry name" value="Spore Coat Polysaccharide Biosynthesis Protein SpsA, Chain A"/>
    <property type="match status" value="1"/>
</dbReference>
<dbReference type="Proteomes" id="UP000275281">
    <property type="component" value="Unassembled WGS sequence"/>
</dbReference>
<reference evidence="2 3" key="1">
    <citation type="submission" date="2018-11" db="EMBL/GenBank/DDBJ databases">
        <authorList>
            <person name="Ye M.-Q."/>
            <person name="Du Z.-J."/>
        </authorList>
    </citation>
    <scope>NUCLEOTIDE SEQUENCE [LARGE SCALE GENOMIC DNA]</scope>
    <source>
        <strain evidence="2 3">U0105</strain>
    </source>
</reference>
<comment type="caution">
    <text evidence="2">The sequence shown here is derived from an EMBL/GenBank/DDBJ whole genome shotgun (WGS) entry which is preliminary data.</text>
</comment>
<dbReference type="GO" id="GO:0016740">
    <property type="term" value="F:transferase activity"/>
    <property type="evidence" value="ECO:0007669"/>
    <property type="project" value="UniProtKB-KW"/>
</dbReference>
<dbReference type="InterPro" id="IPR001173">
    <property type="entry name" value="Glyco_trans_2-like"/>
</dbReference>
<name>A0A3N5YL09_9ALTE</name>
<organism evidence="2 3">
    <name type="scientific">Alteromonas sediminis</name>
    <dbReference type="NCBI Taxonomy" id="2259342"/>
    <lineage>
        <taxon>Bacteria</taxon>
        <taxon>Pseudomonadati</taxon>
        <taxon>Pseudomonadota</taxon>
        <taxon>Gammaproteobacteria</taxon>
        <taxon>Alteromonadales</taxon>
        <taxon>Alteromonadaceae</taxon>
        <taxon>Alteromonas/Salinimonas group</taxon>
        <taxon>Alteromonas</taxon>
    </lineage>
</organism>
<evidence type="ECO:0000313" key="2">
    <source>
        <dbReference type="EMBL" id="RPJ65731.1"/>
    </source>
</evidence>